<dbReference type="Pfam" id="PF13415">
    <property type="entry name" value="Beta-prop_FBX42"/>
    <property type="match status" value="1"/>
</dbReference>
<dbReference type="AlphaFoldDB" id="A0A7D9J742"/>
<protein>
    <submittedName>
        <fullName evidence="3">Acyl- -binding domain-containing 4-like</fullName>
    </submittedName>
</protein>
<comment type="caution">
    <text evidence="3">The sequence shown here is derived from an EMBL/GenBank/DDBJ whole genome shotgun (WGS) entry which is preliminary data.</text>
</comment>
<accession>A0A7D9J742</accession>
<name>A0A7D9J742_PARCT</name>
<keyword evidence="2" id="KW-0677">Repeat</keyword>
<keyword evidence="1" id="KW-0880">Kelch repeat</keyword>
<evidence type="ECO:0000313" key="3">
    <source>
        <dbReference type="EMBL" id="CAB4023162.1"/>
    </source>
</evidence>
<feature type="non-terminal residue" evidence="3">
    <location>
        <position position="1"/>
    </location>
</feature>
<sequence length="215" mass="23872">RLASRLLAVGNAPKRAYHTSVLFQRELLVFGGVFPNPDPQPDSCSNELYIFNTDTNSWYQPIVTGDIPSPRSGHSLLLYDEKKAIIFGGWDAPKCFDDVYLLDLVLMEYSRPEVNGQKPTARSWHSSSLLEGGRLLIHGGFDGASNKVLGDSFIFDIDKLTWIKVIARPEISPRVGHVMFLKEGTSKEEEILVFGGGDNAGSFFSDLLKIQIVPE</sequence>
<gene>
    <name evidence="3" type="ORF">PACLA_8A084933</name>
</gene>
<keyword evidence="4" id="KW-1185">Reference proteome</keyword>
<dbReference type="InterPro" id="IPR015915">
    <property type="entry name" value="Kelch-typ_b-propeller"/>
</dbReference>
<organism evidence="3 4">
    <name type="scientific">Paramuricea clavata</name>
    <name type="common">Red gorgonian</name>
    <name type="synonym">Violescent sea-whip</name>
    <dbReference type="NCBI Taxonomy" id="317549"/>
    <lineage>
        <taxon>Eukaryota</taxon>
        <taxon>Metazoa</taxon>
        <taxon>Cnidaria</taxon>
        <taxon>Anthozoa</taxon>
        <taxon>Octocorallia</taxon>
        <taxon>Malacalcyonacea</taxon>
        <taxon>Plexauridae</taxon>
        <taxon>Paramuricea</taxon>
    </lineage>
</organism>
<evidence type="ECO:0000256" key="2">
    <source>
        <dbReference type="ARBA" id="ARBA00022737"/>
    </source>
</evidence>
<evidence type="ECO:0000256" key="1">
    <source>
        <dbReference type="ARBA" id="ARBA00022441"/>
    </source>
</evidence>
<dbReference type="Gene3D" id="2.120.10.80">
    <property type="entry name" value="Kelch-type beta propeller"/>
    <property type="match status" value="1"/>
</dbReference>
<evidence type="ECO:0000313" key="4">
    <source>
        <dbReference type="Proteomes" id="UP001152795"/>
    </source>
</evidence>
<dbReference type="OrthoDB" id="10250130at2759"/>
<dbReference type="PANTHER" id="PTHR46093:SF19">
    <property type="entry name" value="RAB9 EFFECTOR PROTEIN WITH KELCH MOTIFS-LIKE"/>
    <property type="match status" value="1"/>
</dbReference>
<reference evidence="3" key="1">
    <citation type="submission" date="2020-04" db="EMBL/GenBank/DDBJ databases">
        <authorList>
            <person name="Alioto T."/>
            <person name="Alioto T."/>
            <person name="Gomez Garrido J."/>
        </authorList>
    </citation>
    <scope>NUCLEOTIDE SEQUENCE</scope>
    <source>
        <strain evidence="3">A484AB</strain>
    </source>
</reference>
<dbReference type="Proteomes" id="UP001152795">
    <property type="component" value="Unassembled WGS sequence"/>
</dbReference>
<dbReference type="EMBL" id="CACRXK020012350">
    <property type="protein sequence ID" value="CAB4023162.1"/>
    <property type="molecule type" value="Genomic_DNA"/>
</dbReference>
<dbReference type="SUPFAM" id="SSF117281">
    <property type="entry name" value="Kelch motif"/>
    <property type="match status" value="1"/>
</dbReference>
<proteinExistence type="predicted"/>
<dbReference type="PANTHER" id="PTHR46093">
    <property type="entry name" value="ACYL-COA-BINDING DOMAIN-CONTAINING PROTEIN 5"/>
    <property type="match status" value="1"/>
</dbReference>